<evidence type="ECO:0000256" key="1">
    <source>
        <dbReference type="ARBA" id="ARBA00004370"/>
    </source>
</evidence>
<evidence type="ECO:0000259" key="7">
    <source>
        <dbReference type="PROSITE" id="PS50111"/>
    </source>
</evidence>
<feature type="transmembrane region" description="Helical" evidence="6">
    <location>
        <begin position="325"/>
        <end position="347"/>
    </location>
</feature>
<comment type="similarity">
    <text evidence="3">Belongs to the methyl-accepting chemotaxis (MCP) protein family.</text>
</comment>
<evidence type="ECO:0000256" key="4">
    <source>
        <dbReference type="PROSITE-ProRule" id="PRU00284"/>
    </source>
</evidence>
<organism evidence="9 10">
    <name type="scientific">Colwellia marinimaniae</name>
    <dbReference type="NCBI Taxonomy" id="1513592"/>
    <lineage>
        <taxon>Bacteria</taxon>
        <taxon>Pseudomonadati</taxon>
        <taxon>Pseudomonadota</taxon>
        <taxon>Gammaproteobacteria</taxon>
        <taxon>Alteromonadales</taxon>
        <taxon>Colwelliaceae</taxon>
        <taxon>Colwellia</taxon>
    </lineage>
</organism>
<dbReference type="SUPFAM" id="SSF58104">
    <property type="entry name" value="Methyl-accepting chemotaxis protein (MCP) signaling domain"/>
    <property type="match status" value="1"/>
</dbReference>
<evidence type="ECO:0000259" key="8">
    <source>
        <dbReference type="PROSITE" id="PS50885"/>
    </source>
</evidence>
<name>A0ABQ0MTX6_9GAMM</name>
<dbReference type="PANTHER" id="PTHR32089">
    <property type="entry name" value="METHYL-ACCEPTING CHEMOTAXIS PROTEIN MCPB"/>
    <property type="match status" value="1"/>
</dbReference>
<keyword evidence="6" id="KW-1133">Transmembrane helix</keyword>
<sequence>MALKISHKVIIGFAIILLLLLFSSISSVAILSDIKMATAKVDNFALPLQSYANNVQKQLLKQAKLEALIVSQPTVSAIERIEQNFAQQNLLLINNSQLITSMLVNFPAIDDLSHFTTTYHAYTQSVALMFTHKKAQLNASIQLTEQQKSLYNILDEASAILGDLSFLEDADNQRQIDTIIGSASQIEGYLYNVTNATKVILSIKSIEEVSLAQQDIDFGLDNITQLLTFLSRLGEDYDTGGLIEQFIEQFNQSKVMLRSDNNLFTLKISQLQQRDLFNHAFKKSAQHIKRASDDIDIFLQILTKNLAQLQGDIFDHVEQGNRETIIIFLVLFVVGAGIAAITIRTMIGPLKSINKVLAQIAKGDLSRQLRVQSDDEYGELSKNVNLVVADLTTLITDISNYTHLLNNAAEQSSEKTAQVTSSLSLQQETIMQATAQTNDLELSAQNILQKATNAEQKMTDAMAQSNKLENIAKLTNERMKNLTNRLDNTSAVMAILQQKSLDISGILDVIKSISAQTNLLALNAAIEAARAGESGRGFAVVADEVRLLASRTQASADEIQVMIESLQEQTKTAVADIIQGKNEASNCQEHTVELLAILSLINQAIEEMHVMSQDISQSATQQNGLSHDIKQSIDAVVDLGQQSSDLSSSTLGYSRQVAELATKLDDAIGTFKVS</sequence>
<evidence type="ECO:0000313" key="10">
    <source>
        <dbReference type="Proteomes" id="UP000197068"/>
    </source>
</evidence>
<comment type="caution">
    <text evidence="9">The sequence shown here is derived from an EMBL/GenBank/DDBJ whole genome shotgun (WGS) entry which is preliminary data.</text>
</comment>
<gene>
    <name evidence="9" type="ORF">MTCD1_01367</name>
</gene>
<dbReference type="EMBL" id="BDQM01000008">
    <property type="protein sequence ID" value="GAW95764.1"/>
    <property type="molecule type" value="Genomic_DNA"/>
</dbReference>
<proteinExistence type="inferred from homology"/>
<dbReference type="PANTHER" id="PTHR32089:SF70">
    <property type="entry name" value="ENERGY TAXIS MODULATING METHYL ACCEPTING SENSORY TRANSDUCER"/>
    <property type="match status" value="1"/>
</dbReference>
<dbReference type="InterPro" id="IPR004089">
    <property type="entry name" value="MCPsignal_dom"/>
</dbReference>
<dbReference type="Gene3D" id="1.10.287.950">
    <property type="entry name" value="Methyl-accepting chemotaxis protein"/>
    <property type="match status" value="1"/>
</dbReference>
<evidence type="ECO:0000256" key="3">
    <source>
        <dbReference type="ARBA" id="ARBA00029447"/>
    </source>
</evidence>
<dbReference type="Pfam" id="PF00015">
    <property type="entry name" value="MCPsignal"/>
    <property type="match status" value="1"/>
</dbReference>
<dbReference type="CDD" id="cd06225">
    <property type="entry name" value="HAMP"/>
    <property type="match status" value="1"/>
</dbReference>
<keyword evidence="2 4" id="KW-0807">Transducer</keyword>
<dbReference type="PROSITE" id="PS50111">
    <property type="entry name" value="CHEMOTAXIS_TRANSDUC_2"/>
    <property type="match status" value="1"/>
</dbReference>
<feature type="domain" description="HAMP" evidence="8">
    <location>
        <begin position="344"/>
        <end position="396"/>
    </location>
</feature>
<dbReference type="Proteomes" id="UP000197068">
    <property type="component" value="Unassembled WGS sequence"/>
</dbReference>
<accession>A0ABQ0MTX6</accession>
<feature type="domain" description="Methyl-accepting transducer" evidence="7">
    <location>
        <begin position="401"/>
        <end position="637"/>
    </location>
</feature>
<keyword evidence="6" id="KW-0812">Transmembrane</keyword>
<dbReference type="Pfam" id="PF00672">
    <property type="entry name" value="HAMP"/>
    <property type="match status" value="1"/>
</dbReference>
<protein>
    <submittedName>
        <fullName evidence="9">Methyl-accepting chemotaxis protein</fullName>
    </submittedName>
</protein>
<dbReference type="SMART" id="SM00304">
    <property type="entry name" value="HAMP"/>
    <property type="match status" value="1"/>
</dbReference>
<dbReference type="PROSITE" id="PS50885">
    <property type="entry name" value="HAMP"/>
    <property type="match status" value="1"/>
</dbReference>
<dbReference type="SMART" id="SM00283">
    <property type="entry name" value="MA"/>
    <property type="match status" value="1"/>
</dbReference>
<reference evidence="9 10" key="1">
    <citation type="submission" date="2017-06" db="EMBL/GenBank/DDBJ databases">
        <title>Whole Genome Sequences of Colwellia marinimaniae MTCD1.</title>
        <authorList>
            <person name="Kusumoto H."/>
            <person name="Inoue M."/>
            <person name="Tanikawa K."/>
            <person name="Maeji H."/>
            <person name="Cameron J.H."/>
            <person name="Bartlett D.H."/>
        </authorList>
    </citation>
    <scope>NUCLEOTIDE SEQUENCE [LARGE SCALE GENOMIC DNA]</scope>
    <source>
        <strain evidence="9 10">MTCD1</strain>
    </source>
</reference>
<dbReference type="RefSeq" id="WP_057179561.1">
    <property type="nucleotide sequence ID" value="NZ_BDQM01000008.1"/>
</dbReference>
<keyword evidence="6" id="KW-0472">Membrane</keyword>
<feature type="coiled-coil region" evidence="5">
    <location>
        <begin position="444"/>
        <end position="499"/>
    </location>
</feature>
<dbReference type="InterPro" id="IPR003660">
    <property type="entry name" value="HAMP_dom"/>
</dbReference>
<evidence type="ECO:0000256" key="5">
    <source>
        <dbReference type="SAM" id="Coils"/>
    </source>
</evidence>
<keyword evidence="10" id="KW-1185">Reference proteome</keyword>
<evidence type="ECO:0000313" key="9">
    <source>
        <dbReference type="EMBL" id="GAW95764.1"/>
    </source>
</evidence>
<evidence type="ECO:0000256" key="6">
    <source>
        <dbReference type="SAM" id="Phobius"/>
    </source>
</evidence>
<keyword evidence="5" id="KW-0175">Coiled coil</keyword>
<comment type="subcellular location">
    <subcellularLocation>
        <location evidence="1">Membrane</location>
    </subcellularLocation>
</comment>
<evidence type="ECO:0000256" key="2">
    <source>
        <dbReference type="ARBA" id="ARBA00023224"/>
    </source>
</evidence>